<evidence type="ECO:0000313" key="3">
    <source>
        <dbReference type="Proteomes" id="UP001497516"/>
    </source>
</evidence>
<name>A0AAV2GVZ9_9ROSI</name>
<dbReference type="GO" id="GO:0004672">
    <property type="term" value="F:protein kinase activity"/>
    <property type="evidence" value="ECO:0007669"/>
    <property type="project" value="InterPro"/>
</dbReference>
<accession>A0AAV2GVZ9</accession>
<protein>
    <recommendedName>
        <fullName evidence="1">Protein kinase domain-containing protein</fullName>
    </recommendedName>
</protein>
<dbReference type="EMBL" id="OZ034822">
    <property type="protein sequence ID" value="CAL1413455.1"/>
    <property type="molecule type" value="Genomic_DNA"/>
</dbReference>
<proteinExistence type="predicted"/>
<dbReference type="GO" id="GO:0016020">
    <property type="term" value="C:membrane"/>
    <property type="evidence" value="ECO:0007669"/>
    <property type="project" value="TreeGrafter"/>
</dbReference>
<dbReference type="InterPro" id="IPR051564">
    <property type="entry name" value="LRR_receptor-like_kinase"/>
</dbReference>
<dbReference type="Gene3D" id="1.10.510.10">
    <property type="entry name" value="Transferase(Phosphotransferase) domain 1"/>
    <property type="match status" value="1"/>
</dbReference>
<feature type="domain" description="Protein kinase" evidence="1">
    <location>
        <begin position="1"/>
        <end position="187"/>
    </location>
</feature>
<dbReference type="PROSITE" id="PS50011">
    <property type="entry name" value="PROTEIN_KINASE_DOM"/>
    <property type="match status" value="1"/>
</dbReference>
<evidence type="ECO:0000259" key="1">
    <source>
        <dbReference type="PROSITE" id="PS50011"/>
    </source>
</evidence>
<keyword evidence="3" id="KW-1185">Reference proteome</keyword>
<dbReference type="SUPFAM" id="SSF56112">
    <property type="entry name" value="Protein kinase-like (PK-like)"/>
    <property type="match status" value="1"/>
</dbReference>
<dbReference type="PANTHER" id="PTHR48055:SF55">
    <property type="entry name" value="PROTEIN KINASE DOMAIN-CONTAINING PROTEIN"/>
    <property type="match status" value="1"/>
</dbReference>
<dbReference type="InterPro" id="IPR011009">
    <property type="entry name" value="Kinase-like_dom_sf"/>
</dbReference>
<dbReference type="InterPro" id="IPR000719">
    <property type="entry name" value="Prot_kinase_dom"/>
</dbReference>
<dbReference type="Pfam" id="PF00069">
    <property type="entry name" value="Pkinase"/>
    <property type="match status" value="1"/>
</dbReference>
<evidence type="ECO:0000313" key="2">
    <source>
        <dbReference type="EMBL" id="CAL1413455.1"/>
    </source>
</evidence>
<sequence>MVGHVSDFGLAKLLSNNNSGLSRSKSGSTTIGFKGTIGYAPPEYGMELAISKQGDVYSYGILVLEMFSGKRPTNEMFKDGLNLHNFVKRALPEGVFSVLDPLLVREETGAVPVTAQEEGGMNGIEEIVETSDNNSSGSEENVLTETEKKCVISVLETGVACSMGSANQRPNIADVLRKLVVVREALLADSIR</sequence>
<dbReference type="Proteomes" id="UP001497516">
    <property type="component" value="Chromosome 9"/>
</dbReference>
<organism evidence="2 3">
    <name type="scientific">Linum trigynum</name>
    <dbReference type="NCBI Taxonomy" id="586398"/>
    <lineage>
        <taxon>Eukaryota</taxon>
        <taxon>Viridiplantae</taxon>
        <taxon>Streptophyta</taxon>
        <taxon>Embryophyta</taxon>
        <taxon>Tracheophyta</taxon>
        <taxon>Spermatophyta</taxon>
        <taxon>Magnoliopsida</taxon>
        <taxon>eudicotyledons</taxon>
        <taxon>Gunneridae</taxon>
        <taxon>Pentapetalae</taxon>
        <taxon>rosids</taxon>
        <taxon>fabids</taxon>
        <taxon>Malpighiales</taxon>
        <taxon>Linaceae</taxon>
        <taxon>Linum</taxon>
    </lineage>
</organism>
<dbReference type="PANTHER" id="PTHR48055">
    <property type="entry name" value="LEUCINE-RICH REPEAT RECEPTOR PROTEIN KINASE EMS1"/>
    <property type="match status" value="1"/>
</dbReference>
<dbReference type="GO" id="GO:0005524">
    <property type="term" value="F:ATP binding"/>
    <property type="evidence" value="ECO:0007669"/>
    <property type="project" value="InterPro"/>
</dbReference>
<reference evidence="2 3" key="1">
    <citation type="submission" date="2024-04" db="EMBL/GenBank/DDBJ databases">
        <authorList>
            <person name="Fracassetti M."/>
        </authorList>
    </citation>
    <scope>NUCLEOTIDE SEQUENCE [LARGE SCALE GENOMIC DNA]</scope>
</reference>
<dbReference type="AlphaFoldDB" id="A0AAV2GVZ9"/>
<gene>
    <name evidence="2" type="ORF">LTRI10_LOCUS52687</name>
</gene>